<sequence>MNTQEVANKLVGYCRNMQFENAMNELYSHDIVSIEPKGSPAEEVRGIEAVRQKGEQFEQMVEAMHGVEVSEPLVADNFFSCTMKMDVTFKGAPRSTMEEVCIYQVADGKIVSEQFFFTPMPQG</sequence>
<comment type="caution">
    <text evidence="2">The sequence shown here is derived from an EMBL/GenBank/DDBJ whole genome shotgun (WGS) entry which is preliminary data.</text>
</comment>
<dbReference type="SUPFAM" id="SSF54427">
    <property type="entry name" value="NTF2-like"/>
    <property type="match status" value="1"/>
</dbReference>
<reference evidence="2 3" key="1">
    <citation type="submission" date="2017-04" db="EMBL/GenBank/DDBJ databases">
        <title>A new member of the family Flavobacteriaceae isolated from ascidians.</title>
        <authorList>
            <person name="Chen L."/>
        </authorList>
    </citation>
    <scope>NUCLEOTIDE SEQUENCE [LARGE SCALE GENOMIC DNA]</scope>
    <source>
        <strain evidence="2 3">HQA918</strain>
    </source>
</reference>
<evidence type="ECO:0000259" key="1">
    <source>
        <dbReference type="Pfam" id="PF20409"/>
    </source>
</evidence>
<name>A0A2A4GF85_9FLAO</name>
<dbReference type="OrthoDB" id="336094at2"/>
<accession>A0A2A4GF85</accession>
<organism evidence="2 3">
    <name type="scientific">Sediminicola luteus</name>
    <dbReference type="NCBI Taxonomy" id="319238"/>
    <lineage>
        <taxon>Bacteria</taxon>
        <taxon>Pseudomonadati</taxon>
        <taxon>Bacteroidota</taxon>
        <taxon>Flavobacteriia</taxon>
        <taxon>Flavobacteriales</taxon>
        <taxon>Flavobacteriaceae</taxon>
        <taxon>Sediminicola</taxon>
    </lineage>
</organism>
<proteinExistence type="predicted"/>
<keyword evidence="3" id="KW-1185">Reference proteome</keyword>
<feature type="domain" description="SnoaL-like" evidence="1">
    <location>
        <begin position="1"/>
        <end position="117"/>
    </location>
</feature>
<protein>
    <recommendedName>
        <fullName evidence="1">SnoaL-like domain-containing protein</fullName>
    </recommendedName>
</protein>
<dbReference type="InterPro" id="IPR032710">
    <property type="entry name" value="NTF2-like_dom_sf"/>
</dbReference>
<dbReference type="AlphaFoldDB" id="A0A2A4GF85"/>
<dbReference type="Proteomes" id="UP000219559">
    <property type="component" value="Unassembled WGS sequence"/>
</dbReference>
<dbReference type="EMBL" id="NBWU01000001">
    <property type="protein sequence ID" value="PCE66402.1"/>
    <property type="molecule type" value="Genomic_DNA"/>
</dbReference>
<dbReference type="Gene3D" id="3.10.450.50">
    <property type="match status" value="1"/>
</dbReference>
<evidence type="ECO:0000313" key="2">
    <source>
        <dbReference type="EMBL" id="PCE66402.1"/>
    </source>
</evidence>
<dbReference type="Pfam" id="PF20409">
    <property type="entry name" value="SnoaL_5"/>
    <property type="match status" value="1"/>
</dbReference>
<dbReference type="InterPro" id="IPR046860">
    <property type="entry name" value="SnoaL_5"/>
</dbReference>
<evidence type="ECO:0000313" key="3">
    <source>
        <dbReference type="Proteomes" id="UP000219559"/>
    </source>
</evidence>
<dbReference type="RefSeq" id="WP_097441923.1">
    <property type="nucleotide sequence ID" value="NZ_NBWU01000001.1"/>
</dbReference>
<gene>
    <name evidence="2" type="ORF">B7P33_03655</name>
</gene>